<reference evidence="1 2" key="1">
    <citation type="submission" date="2017-09" db="EMBL/GenBank/DDBJ databases">
        <authorList>
            <person name="Ehlers B."/>
            <person name="Leendertz F.H."/>
        </authorList>
    </citation>
    <scope>NUCLEOTIDE SEQUENCE [LARGE SCALE GENOMIC DNA]</scope>
    <source>
        <strain evidence="1 2">CGMCC 4.6857</strain>
    </source>
</reference>
<protein>
    <submittedName>
        <fullName evidence="1">Uncharacterized protein</fullName>
    </submittedName>
</protein>
<name>A0A285JWZ9_9ACTN</name>
<dbReference type="RefSeq" id="WP_097327183.1">
    <property type="nucleotide sequence ID" value="NZ_OBDY01000027.1"/>
</dbReference>
<sequence>MTTRAASALIAVLLDGNAREDERDDAAMGLSAFDEPAVHAALAQVATDAAESELVAAGAGESLAELWIVRGVVDRTVFERLVPAARAEVVGLVGHRAPMLLPEE</sequence>
<evidence type="ECO:0000313" key="1">
    <source>
        <dbReference type="EMBL" id="SNY64808.1"/>
    </source>
</evidence>
<organism evidence="1 2">
    <name type="scientific">Paractinoplanes atraurantiacus</name>
    <dbReference type="NCBI Taxonomy" id="1036182"/>
    <lineage>
        <taxon>Bacteria</taxon>
        <taxon>Bacillati</taxon>
        <taxon>Actinomycetota</taxon>
        <taxon>Actinomycetes</taxon>
        <taxon>Micromonosporales</taxon>
        <taxon>Micromonosporaceae</taxon>
        <taxon>Paractinoplanes</taxon>
    </lineage>
</organism>
<dbReference type="OrthoDB" id="4199346at2"/>
<dbReference type="Proteomes" id="UP000219612">
    <property type="component" value="Unassembled WGS sequence"/>
</dbReference>
<proteinExistence type="predicted"/>
<keyword evidence="2" id="KW-1185">Reference proteome</keyword>
<gene>
    <name evidence="1" type="ORF">SAMN05421748_12755</name>
</gene>
<dbReference type="AlphaFoldDB" id="A0A285JWZ9"/>
<dbReference type="EMBL" id="OBDY01000027">
    <property type="protein sequence ID" value="SNY64808.1"/>
    <property type="molecule type" value="Genomic_DNA"/>
</dbReference>
<evidence type="ECO:0000313" key="2">
    <source>
        <dbReference type="Proteomes" id="UP000219612"/>
    </source>
</evidence>
<accession>A0A285JWZ9</accession>